<accession>A0A654FCJ8</accession>
<dbReference type="Proteomes" id="UP000426265">
    <property type="component" value="Unassembled WGS sequence"/>
</dbReference>
<organism evidence="1 2">
    <name type="scientific">Arabidopsis thaliana</name>
    <name type="common">Mouse-ear cress</name>
    <dbReference type="NCBI Taxonomy" id="3702"/>
    <lineage>
        <taxon>Eukaryota</taxon>
        <taxon>Viridiplantae</taxon>
        <taxon>Streptophyta</taxon>
        <taxon>Embryophyta</taxon>
        <taxon>Tracheophyta</taxon>
        <taxon>Spermatophyta</taxon>
        <taxon>Magnoliopsida</taxon>
        <taxon>eudicotyledons</taxon>
        <taxon>Gunneridae</taxon>
        <taxon>Pentapetalae</taxon>
        <taxon>rosids</taxon>
        <taxon>malvids</taxon>
        <taxon>Brassicales</taxon>
        <taxon>Brassicaceae</taxon>
        <taxon>Camelineae</taxon>
        <taxon>Arabidopsis</taxon>
    </lineage>
</organism>
<sequence length="227" mass="25907">MESREVDEDDIVVYTPHRSIVVGLRSLRWTPLGDESVVVIRGMMDQHAGLRFPLPDFLVRYCLRRRIAFSQLALAAVCNAVGLMMLGADREVEVDAGLLEEATTFAAPKDNPGLCQVNARPNHKLVKGMKSKVPDWRLYFFFVELSEISVSDLDVLFFFASGICFLRTIFNLEELLEGYLRVLQLLGRENLCIGQTLSTRLKLIHCQLQRWEKLAISFRFTLIRSGR</sequence>
<proteinExistence type="predicted"/>
<name>A0A654FCJ8_ARATH</name>
<evidence type="ECO:0000313" key="1">
    <source>
        <dbReference type="EMBL" id="VYS59214.1"/>
    </source>
</evidence>
<dbReference type="EMBL" id="CACRSJ010000106">
    <property type="protein sequence ID" value="VYS59214.1"/>
    <property type="molecule type" value="Genomic_DNA"/>
</dbReference>
<reference evidence="1 2" key="1">
    <citation type="submission" date="2019-11" db="EMBL/GenBank/DDBJ databases">
        <authorList>
            <person name="Jiao W.-B."/>
            <person name="Schneeberger K."/>
        </authorList>
    </citation>
    <scope>NUCLEOTIDE SEQUENCE [LARGE SCALE GENOMIC DNA]</scope>
    <source>
        <strain evidence="2">cv. An-1</strain>
    </source>
</reference>
<dbReference type="ExpressionAtlas" id="A0A654FCJ8">
    <property type="expression patterns" value="baseline and differential"/>
</dbReference>
<evidence type="ECO:0000313" key="2">
    <source>
        <dbReference type="Proteomes" id="UP000426265"/>
    </source>
</evidence>
<gene>
    <name evidence="1" type="ORF">AN1_LOCUS14656</name>
</gene>
<protein>
    <submittedName>
        <fullName evidence="1">Uncharacterized protein</fullName>
    </submittedName>
</protein>
<dbReference type="AlphaFoldDB" id="A0A654FCJ8"/>